<evidence type="ECO:0000313" key="6">
    <source>
        <dbReference type="Proteomes" id="UP000190648"/>
    </source>
</evidence>
<proteinExistence type="predicted"/>
<feature type="compositionally biased region" description="Basic residues" evidence="4">
    <location>
        <begin position="1"/>
        <end position="16"/>
    </location>
</feature>
<dbReference type="PANTHER" id="PTHR16088">
    <property type="entry name" value="YY1 ASSOCIATED PROTEIN-RELATED"/>
    <property type="match status" value="1"/>
</dbReference>
<feature type="region of interest" description="Disordered" evidence="4">
    <location>
        <begin position="1"/>
        <end position="25"/>
    </location>
</feature>
<dbReference type="InterPro" id="IPR052435">
    <property type="entry name" value="YY1-Transcr_Regul"/>
</dbReference>
<keyword evidence="3" id="KW-0539">Nucleus</keyword>
<keyword evidence="2" id="KW-0804">Transcription</keyword>
<reference evidence="5 6" key="1">
    <citation type="submission" date="2016-02" db="EMBL/GenBank/DDBJ databases">
        <title>Band-tailed pigeon sequencing and assembly.</title>
        <authorList>
            <person name="Soares A.E."/>
            <person name="Novak B.J."/>
            <person name="Rice E.S."/>
            <person name="O'Connell B."/>
            <person name="Chang D."/>
            <person name="Weber S."/>
            <person name="Shapiro B."/>
        </authorList>
    </citation>
    <scope>NUCLEOTIDE SEQUENCE [LARGE SCALE GENOMIC DNA]</scope>
    <source>
        <strain evidence="5">BTP2013</strain>
        <tissue evidence="5">Blood</tissue>
    </source>
</reference>
<evidence type="ECO:0000256" key="2">
    <source>
        <dbReference type="ARBA" id="ARBA00023163"/>
    </source>
</evidence>
<protein>
    <submittedName>
        <fullName evidence="5">GON-4-like protein-like</fullName>
    </submittedName>
</protein>
<evidence type="ECO:0000256" key="4">
    <source>
        <dbReference type="SAM" id="MobiDB-lite"/>
    </source>
</evidence>
<dbReference type="PANTHER" id="PTHR16088:SF3">
    <property type="entry name" value="GON-4-LIKE PROTEIN"/>
    <property type="match status" value="1"/>
</dbReference>
<evidence type="ECO:0000256" key="1">
    <source>
        <dbReference type="ARBA" id="ARBA00023015"/>
    </source>
</evidence>
<dbReference type="STRING" id="372326.A0A1V4KXW9"/>
<dbReference type="OrthoDB" id="6257037at2759"/>
<comment type="caution">
    <text evidence="5">The sequence shown here is derived from an EMBL/GenBank/DDBJ whole genome shotgun (WGS) entry which is preliminary data.</text>
</comment>
<organism evidence="5 6">
    <name type="scientific">Patagioenas fasciata monilis</name>
    <dbReference type="NCBI Taxonomy" id="372326"/>
    <lineage>
        <taxon>Eukaryota</taxon>
        <taxon>Metazoa</taxon>
        <taxon>Chordata</taxon>
        <taxon>Craniata</taxon>
        <taxon>Vertebrata</taxon>
        <taxon>Euteleostomi</taxon>
        <taxon>Archelosauria</taxon>
        <taxon>Archosauria</taxon>
        <taxon>Dinosauria</taxon>
        <taxon>Saurischia</taxon>
        <taxon>Theropoda</taxon>
        <taxon>Coelurosauria</taxon>
        <taxon>Aves</taxon>
        <taxon>Neognathae</taxon>
        <taxon>Neoaves</taxon>
        <taxon>Columbimorphae</taxon>
        <taxon>Columbiformes</taxon>
        <taxon>Columbidae</taxon>
        <taxon>Patagioenas</taxon>
    </lineage>
</organism>
<dbReference type="GO" id="GO:0006355">
    <property type="term" value="P:regulation of DNA-templated transcription"/>
    <property type="evidence" value="ECO:0007669"/>
    <property type="project" value="TreeGrafter"/>
</dbReference>
<dbReference type="Proteomes" id="UP000190648">
    <property type="component" value="Unassembled WGS sequence"/>
</dbReference>
<dbReference type="GO" id="GO:0005634">
    <property type="term" value="C:nucleus"/>
    <property type="evidence" value="ECO:0007669"/>
    <property type="project" value="TreeGrafter"/>
</dbReference>
<dbReference type="GO" id="GO:0003712">
    <property type="term" value="F:transcription coregulator activity"/>
    <property type="evidence" value="ECO:0007669"/>
    <property type="project" value="TreeGrafter"/>
</dbReference>
<keyword evidence="1" id="KW-0805">Transcription regulation</keyword>
<gene>
    <name evidence="5" type="ORF">AV530_019749</name>
</gene>
<dbReference type="EMBL" id="LSYS01001343">
    <property type="protein sequence ID" value="OPJ89168.1"/>
    <property type="molecule type" value="Genomic_DNA"/>
</dbReference>
<evidence type="ECO:0000313" key="5">
    <source>
        <dbReference type="EMBL" id="OPJ89168.1"/>
    </source>
</evidence>
<keyword evidence="6" id="KW-1185">Reference proteome</keyword>
<evidence type="ECO:0000256" key="3">
    <source>
        <dbReference type="ARBA" id="ARBA00023242"/>
    </source>
</evidence>
<dbReference type="AlphaFoldDB" id="A0A1V4KXW9"/>
<sequence length="123" mass="14215">MERRKRRRKATKRKREGKSQEKEGSLSCDIKLDDTLDRTLEDGAKQHNLTVVNVRNILHEVITNEHVVAMMKAAISETEDIPLFEPKMTRSKLKEVVEKGVVIPTWNISPIKKANEVKPPQFR</sequence>
<accession>A0A1V4KXW9</accession>
<name>A0A1V4KXW9_PATFA</name>